<proteinExistence type="predicted"/>
<dbReference type="EMBL" id="CP006867">
    <property type="protein sequence ID" value="ALU12624.1"/>
    <property type="molecule type" value="Genomic_DNA"/>
</dbReference>
<accession>A0A0U3FT50</accession>
<dbReference type="Proteomes" id="UP000060778">
    <property type="component" value="Chromosome"/>
</dbReference>
<reference evidence="1 2" key="1">
    <citation type="submission" date="2013-11" db="EMBL/GenBank/DDBJ databases">
        <title>Comparative genomics of Ignicoccus.</title>
        <authorList>
            <person name="Podar M."/>
        </authorList>
    </citation>
    <scope>NUCLEOTIDE SEQUENCE [LARGE SCALE GENOMIC DNA]</scope>
    <source>
        <strain evidence="1 2">DSM 13165</strain>
    </source>
</reference>
<gene>
    <name evidence="1" type="ORF">EYM_05810</name>
</gene>
<evidence type="ECO:0000313" key="1">
    <source>
        <dbReference type="EMBL" id="ALU12624.1"/>
    </source>
</evidence>
<dbReference type="KEGG" id="iis:EYM_05810"/>
<sequence length="180" mass="19847">MLIMLLQSPFALKFTVTIENNGLLWNEEWGYEIYLTIDGKSVFSTSYSVNCGWGSNCFVTHTFPDASCGISGQLVVTETNYFYGTIVGDVLNFEYSVTTLGVNRYQYMGESLVLGRIGFVIENYASEPCVKTSPITTPLGEGAIRNVPVNILLGLGVIPILTKLKEVKRKRGLPNTKAVK</sequence>
<evidence type="ECO:0000313" key="2">
    <source>
        <dbReference type="Proteomes" id="UP000060778"/>
    </source>
</evidence>
<dbReference type="AlphaFoldDB" id="A0A0U3FT50"/>
<name>A0A0U3FT50_9CREN</name>
<protein>
    <submittedName>
        <fullName evidence="1">Uncharacterized protein</fullName>
    </submittedName>
</protein>
<keyword evidence="2" id="KW-1185">Reference proteome</keyword>
<dbReference type="STRING" id="940295.EYM_05810"/>
<organism evidence="1 2">
    <name type="scientific">Ignicoccus islandicus DSM 13165</name>
    <dbReference type="NCBI Taxonomy" id="940295"/>
    <lineage>
        <taxon>Archaea</taxon>
        <taxon>Thermoproteota</taxon>
        <taxon>Thermoprotei</taxon>
        <taxon>Desulfurococcales</taxon>
        <taxon>Desulfurococcaceae</taxon>
        <taxon>Ignicoccus</taxon>
    </lineage>
</organism>